<sequence length="152" mass="17126">MAANTPPLSLRDQCDQLIQRFDEVSNERDTAISRLDKTISINKKLKDDNAGCWHIIANNQLEINALHDKNWQLQQDLDTERQTIMDMIGIGTKRATHQDTSTQHGTPTLAETKHPQIIIINDLSVSTSKGHPNEDVTTSEDVTAQPDDEWLT</sequence>
<evidence type="ECO:0000256" key="1">
    <source>
        <dbReference type="SAM" id="MobiDB-lite"/>
    </source>
</evidence>
<dbReference type="Proteomes" id="UP000729357">
    <property type="component" value="Unassembled WGS sequence"/>
</dbReference>
<reference evidence="2" key="1">
    <citation type="journal article" date="2021" name="J Fungi (Basel)">
        <title>Virulence traits and population genomics of the black yeast Aureobasidium melanogenum.</title>
        <authorList>
            <person name="Cernosa A."/>
            <person name="Sun X."/>
            <person name="Gostincar C."/>
            <person name="Fang C."/>
            <person name="Gunde-Cimerman N."/>
            <person name="Song Z."/>
        </authorList>
    </citation>
    <scope>NUCLEOTIDE SEQUENCE</scope>
    <source>
        <strain evidence="2">EXF-9298</strain>
    </source>
</reference>
<evidence type="ECO:0000313" key="3">
    <source>
        <dbReference type="Proteomes" id="UP000729357"/>
    </source>
</evidence>
<organism evidence="2 3">
    <name type="scientific">Aureobasidium melanogenum</name>
    <name type="common">Aureobasidium pullulans var. melanogenum</name>
    <dbReference type="NCBI Taxonomy" id="46634"/>
    <lineage>
        <taxon>Eukaryota</taxon>
        <taxon>Fungi</taxon>
        <taxon>Dikarya</taxon>
        <taxon>Ascomycota</taxon>
        <taxon>Pezizomycotina</taxon>
        <taxon>Dothideomycetes</taxon>
        <taxon>Dothideomycetidae</taxon>
        <taxon>Dothideales</taxon>
        <taxon>Saccotheciaceae</taxon>
        <taxon>Aureobasidium</taxon>
    </lineage>
</organism>
<dbReference type="AlphaFoldDB" id="A0A9P8FV27"/>
<dbReference type="EMBL" id="JAHFXS010000554">
    <property type="protein sequence ID" value="KAG9983859.1"/>
    <property type="molecule type" value="Genomic_DNA"/>
</dbReference>
<feature type="compositionally biased region" description="Polar residues" evidence="1">
    <location>
        <begin position="124"/>
        <end position="142"/>
    </location>
</feature>
<feature type="non-terminal residue" evidence="2">
    <location>
        <position position="152"/>
    </location>
</feature>
<accession>A0A9P8FV27</accession>
<comment type="caution">
    <text evidence="2">The sequence shown here is derived from an EMBL/GenBank/DDBJ whole genome shotgun (WGS) entry which is preliminary data.</text>
</comment>
<gene>
    <name evidence="2" type="ORF">KCU98_g5808</name>
</gene>
<protein>
    <submittedName>
        <fullName evidence="2">Uncharacterized protein</fullName>
    </submittedName>
</protein>
<reference evidence="2" key="2">
    <citation type="submission" date="2021-08" db="EMBL/GenBank/DDBJ databases">
        <authorList>
            <person name="Gostincar C."/>
            <person name="Sun X."/>
            <person name="Song Z."/>
            <person name="Gunde-Cimerman N."/>
        </authorList>
    </citation>
    <scope>NUCLEOTIDE SEQUENCE</scope>
    <source>
        <strain evidence="2">EXF-9298</strain>
    </source>
</reference>
<proteinExistence type="predicted"/>
<feature type="region of interest" description="Disordered" evidence="1">
    <location>
        <begin position="124"/>
        <end position="152"/>
    </location>
</feature>
<evidence type="ECO:0000313" key="2">
    <source>
        <dbReference type="EMBL" id="KAG9983859.1"/>
    </source>
</evidence>
<keyword evidence="3" id="KW-1185">Reference proteome</keyword>
<name>A0A9P8FV27_AURME</name>